<dbReference type="PANTHER" id="PTHR10642:SF26">
    <property type="entry name" value="RIBONUCLEASE H1"/>
    <property type="match status" value="1"/>
</dbReference>
<keyword evidence="5" id="KW-0479">Metal-binding</keyword>
<keyword evidence="11" id="KW-1185">Reference proteome</keyword>
<keyword evidence="7" id="KW-0378">Hydrolase</keyword>
<evidence type="ECO:0000256" key="1">
    <source>
        <dbReference type="ARBA" id="ARBA00000077"/>
    </source>
</evidence>
<comment type="catalytic activity">
    <reaction evidence="1">
        <text>Endonucleolytic cleavage to 5'-phosphomonoester.</text>
        <dbReference type="EC" id="3.1.26.4"/>
    </reaction>
</comment>
<dbReference type="Gene3D" id="3.30.420.10">
    <property type="entry name" value="Ribonuclease H-like superfamily/Ribonuclease H"/>
    <property type="match status" value="1"/>
</dbReference>
<feature type="domain" description="RNase H type-1" evidence="9">
    <location>
        <begin position="64"/>
        <end position="216"/>
    </location>
</feature>
<name>A0A3N4HKY3_ASCIM</name>
<reference evidence="10 11" key="1">
    <citation type="journal article" date="2018" name="Nat. Ecol. Evol.">
        <title>Pezizomycetes genomes reveal the molecular basis of ectomycorrhizal truffle lifestyle.</title>
        <authorList>
            <person name="Murat C."/>
            <person name="Payen T."/>
            <person name="Noel B."/>
            <person name="Kuo A."/>
            <person name="Morin E."/>
            <person name="Chen J."/>
            <person name="Kohler A."/>
            <person name="Krizsan K."/>
            <person name="Balestrini R."/>
            <person name="Da Silva C."/>
            <person name="Montanini B."/>
            <person name="Hainaut M."/>
            <person name="Levati E."/>
            <person name="Barry K.W."/>
            <person name="Belfiori B."/>
            <person name="Cichocki N."/>
            <person name="Clum A."/>
            <person name="Dockter R.B."/>
            <person name="Fauchery L."/>
            <person name="Guy J."/>
            <person name="Iotti M."/>
            <person name="Le Tacon F."/>
            <person name="Lindquist E.A."/>
            <person name="Lipzen A."/>
            <person name="Malagnac F."/>
            <person name="Mello A."/>
            <person name="Molinier V."/>
            <person name="Miyauchi S."/>
            <person name="Poulain J."/>
            <person name="Riccioni C."/>
            <person name="Rubini A."/>
            <person name="Sitrit Y."/>
            <person name="Splivallo R."/>
            <person name="Traeger S."/>
            <person name="Wang M."/>
            <person name="Zifcakova L."/>
            <person name="Wipf D."/>
            <person name="Zambonelli A."/>
            <person name="Paolocci F."/>
            <person name="Nowrousian M."/>
            <person name="Ottonello S."/>
            <person name="Baldrian P."/>
            <person name="Spatafora J.W."/>
            <person name="Henrissat B."/>
            <person name="Nagy L.G."/>
            <person name="Aury J.M."/>
            <person name="Wincker P."/>
            <person name="Grigoriev I.V."/>
            <person name="Bonfante P."/>
            <person name="Martin F.M."/>
        </authorList>
    </citation>
    <scope>NUCLEOTIDE SEQUENCE [LARGE SCALE GENOMIC DNA]</scope>
    <source>
        <strain evidence="10 11">RN42</strain>
    </source>
</reference>
<dbReference type="InterPro" id="IPR002156">
    <property type="entry name" value="RNaseH_domain"/>
</dbReference>
<evidence type="ECO:0000313" key="11">
    <source>
        <dbReference type="Proteomes" id="UP000275078"/>
    </source>
</evidence>
<dbReference type="AlphaFoldDB" id="A0A3N4HKY3"/>
<keyword evidence="6" id="KW-0255">Endonuclease</keyword>
<evidence type="ECO:0000256" key="7">
    <source>
        <dbReference type="ARBA" id="ARBA00022801"/>
    </source>
</evidence>
<dbReference type="GO" id="GO:0003676">
    <property type="term" value="F:nucleic acid binding"/>
    <property type="evidence" value="ECO:0007669"/>
    <property type="project" value="InterPro"/>
</dbReference>
<evidence type="ECO:0000259" key="9">
    <source>
        <dbReference type="PROSITE" id="PS50879"/>
    </source>
</evidence>
<protein>
    <recommendedName>
        <fullName evidence="3">ribonuclease H</fullName>
        <ecNumber evidence="3">3.1.26.4</ecNumber>
    </recommendedName>
</protein>
<evidence type="ECO:0000256" key="6">
    <source>
        <dbReference type="ARBA" id="ARBA00022759"/>
    </source>
</evidence>
<gene>
    <name evidence="10" type="ORF">BJ508DRAFT_231064</name>
</gene>
<dbReference type="Pfam" id="PF00075">
    <property type="entry name" value="RNase_H"/>
    <property type="match status" value="1"/>
</dbReference>
<dbReference type="STRING" id="1160509.A0A3N4HKY3"/>
<dbReference type="PANTHER" id="PTHR10642">
    <property type="entry name" value="RIBONUCLEASE H1"/>
    <property type="match status" value="1"/>
</dbReference>
<evidence type="ECO:0000256" key="3">
    <source>
        <dbReference type="ARBA" id="ARBA00012180"/>
    </source>
</evidence>
<comment type="similarity">
    <text evidence="2">Belongs to the RNase H family.</text>
</comment>
<dbReference type="PROSITE" id="PS50879">
    <property type="entry name" value="RNASE_H_1"/>
    <property type="match status" value="1"/>
</dbReference>
<evidence type="ECO:0000256" key="5">
    <source>
        <dbReference type="ARBA" id="ARBA00022723"/>
    </source>
</evidence>
<dbReference type="InterPro" id="IPR036397">
    <property type="entry name" value="RNaseH_sf"/>
</dbReference>
<dbReference type="EMBL" id="ML119807">
    <property type="protein sequence ID" value="RPA73917.1"/>
    <property type="molecule type" value="Genomic_DNA"/>
</dbReference>
<proteinExistence type="inferred from homology"/>
<evidence type="ECO:0000313" key="10">
    <source>
        <dbReference type="EMBL" id="RPA73917.1"/>
    </source>
</evidence>
<evidence type="ECO:0000256" key="2">
    <source>
        <dbReference type="ARBA" id="ARBA00005300"/>
    </source>
</evidence>
<feature type="compositionally biased region" description="Low complexity" evidence="8">
    <location>
        <begin position="14"/>
        <end position="32"/>
    </location>
</feature>
<dbReference type="SUPFAM" id="SSF53098">
    <property type="entry name" value="Ribonuclease H-like"/>
    <property type="match status" value="1"/>
</dbReference>
<organism evidence="10 11">
    <name type="scientific">Ascobolus immersus RN42</name>
    <dbReference type="NCBI Taxonomy" id="1160509"/>
    <lineage>
        <taxon>Eukaryota</taxon>
        <taxon>Fungi</taxon>
        <taxon>Dikarya</taxon>
        <taxon>Ascomycota</taxon>
        <taxon>Pezizomycotina</taxon>
        <taxon>Pezizomycetes</taxon>
        <taxon>Pezizales</taxon>
        <taxon>Ascobolaceae</taxon>
        <taxon>Ascobolus</taxon>
    </lineage>
</organism>
<accession>A0A3N4HKY3</accession>
<dbReference type="EC" id="3.1.26.4" evidence="3"/>
<dbReference type="GO" id="GO:0046872">
    <property type="term" value="F:metal ion binding"/>
    <property type="evidence" value="ECO:0007669"/>
    <property type="project" value="UniProtKB-KW"/>
</dbReference>
<dbReference type="InterPro" id="IPR012337">
    <property type="entry name" value="RNaseH-like_sf"/>
</dbReference>
<sequence>MSPQSLLNAPIPPSFTTTTTTTTPPESLPTTHLFTPSLPLPPSSLFHPTRTPSNLNIRFTSLTSPTAILAFIAGHCHSNGNPTALAGSSAVINPLAWGPAFKWPVPVDGFPHTDERAELYAAIRVLEGGAFRAEGYQRVVLATGSEYLVNGVSRWVEKWQGNGWKTSGGRDVANRDLWELLLLRLKVAEEKGICVQFWHIPREWNEAEAFAKEAAGVPVGDRETRVERGVVGGGKPCLVRINRDARMSPRRGSGWNGGKSMAMMGVDGAYRGDGVEGRMGICV</sequence>
<dbReference type="OrthoDB" id="407198at2759"/>
<dbReference type="GO" id="GO:0043137">
    <property type="term" value="P:DNA replication, removal of RNA primer"/>
    <property type="evidence" value="ECO:0007669"/>
    <property type="project" value="TreeGrafter"/>
</dbReference>
<dbReference type="InterPro" id="IPR050092">
    <property type="entry name" value="RNase_H"/>
</dbReference>
<dbReference type="GO" id="GO:0004523">
    <property type="term" value="F:RNA-DNA hybrid ribonuclease activity"/>
    <property type="evidence" value="ECO:0007669"/>
    <property type="project" value="UniProtKB-EC"/>
</dbReference>
<evidence type="ECO:0000256" key="8">
    <source>
        <dbReference type="SAM" id="MobiDB-lite"/>
    </source>
</evidence>
<keyword evidence="4" id="KW-0540">Nuclease</keyword>
<dbReference type="Proteomes" id="UP000275078">
    <property type="component" value="Unassembled WGS sequence"/>
</dbReference>
<evidence type="ECO:0000256" key="4">
    <source>
        <dbReference type="ARBA" id="ARBA00022722"/>
    </source>
</evidence>
<feature type="region of interest" description="Disordered" evidence="8">
    <location>
        <begin position="1"/>
        <end position="32"/>
    </location>
</feature>